<keyword evidence="3" id="KW-1185">Reference proteome</keyword>
<comment type="caution">
    <text evidence="2">The sequence shown here is derived from an EMBL/GenBank/DDBJ whole genome shotgun (WGS) entry which is preliminary data.</text>
</comment>
<dbReference type="RefSeq" id="WP_038958376.1">
    <property type="nucleotide sequence ID" value="NZ_CP136588.1"/>
</dbReference>
<proteinExistence type="predicted"/>
<name>A0ABV2S176_BRAJP</name>
<organism evidence="2 3">
    <name type="scientific">Bradyrhizobium japonicum</name>
    <dbReference type="NCBI Taxonomy" id="375"/>
    <lineage>
        <taxon>Bacteria</taxon>
        <taxon>Pseudomonadati</taxon>
        <taxon>Pseudomonadota</taxon>
        <taxon>Alphaproteobacteria</taxon>
        <taxon>Hyphomicrobiales</taxon>
        <taxon>Nitrobacteraceae</taxon>
        <taxon>Bradyrhizobium</taxon>
    </lineage>
</organism>
<dbReference type="Gene3D" id="2.40.420.20">
    <property type="match status" value="1"/>
</dbReference>
<dbReference type="Pfam" id="PF01471">
    <property type="entry name" value="PG_binding_1"/>
    <property type="match status" value="1"/>
</dbReference>
<gene>
    <name evidence="2" type="ORF">ABIF63_007037</name>
</gene>
<accession>A0ABV2S176</accession>
<dbReference type="Proteomes" id="UP001549291">
    <property type="component" value="Unassembled WGS sequence"/>
</dbReference>
<evidence type="ECO:0000313" key="2">
    <source>
        <dbReference type="EMBL" id="MET4722931.1"/>
    </source>
</evidence>
<dbReference type="InterPro" id="IPR036366">
    <property type="entry name" value="PGBDSf"/>
</dbReference>
<evidence type="ECO:0000313" key="3">
    <source>
        <dbReference type="Proteomes" id="UP001549291"/>
    </source>
</evidence>
<feature type="domain" description="Peptidoglycan binding-like" evidence="1">
    <location>
        <begin position="131"/>
        <end position="172"/>
    </location>
</feature>
<protein>
    <submittedName>
        <fullName evidence="2">Peptidoglycan hydrolase-like protein with peptidoglycan-binding domain</fullName>
    </submittedName>
</protein>
<reference evidence="2 3" key="1">
    <citation type="submission" date="2024-06" db="EMBL/GenBank/DDBJ databases">
        <title>Genomic Encyclopedia of Type Strains, Phase V (KMG-V): Genome sequencing to study the core and pangenomes of soil and plant-associated prokaryotes.</title>
        <authorList>
            <person name="Whitman W."/>
        </authorList>
    </citation>
    <scope>NUCLEOTIDE SEQUENCE [LARGE SCALE GENOMIC DNA]</scope>
    <source>
        <strain evidence="2 3">USDA 160</strain>
    </source>
</reference>
<dbReference type="InterPro" id="IPR036365">
    <property type="entry name" value="PGBD-like_sf"/>
</dbReference>
<dbReference type="InterPro" id="IPR002477">
    <property type="entry name" value="Peptidoglycan-bd-like"/>
</dbReference>
<dbReference type="Gene3D" id="1.10.101.10">
    <property type="entry name" value="PGBD-like superfamily/PGBD"/>
    <property type="match status" value="1"/>
</dbReference>
<sequence>MVASRVNVLWGILGLVGGTALGAWYMGSRIQSPAEMAARTAPPEPSPILVPVESRVLSSDVVTRGTVRFGLPQPISIAPSTVKGGAGLISSLPRPNAQFKEGDVIMSASGRPVFVLRGAAPAFRDISPGTSGSDVQQLEEALARLGFDPGPVDGNYDQKTSLAVERMYQKAGWDAFGPTREQRAAVVTLERDWSDAARSRLAAETARDTAIKAVAAARAIAEQNIRQARIDSAMRFGTGRQLADARTGRSLVVETERARGTYSAALADADIKTQMADRALVVLDPRQTEMTKAAAEAKLRVARSAQRKARVEAALAIDNATREASLTDERIKAAEGAVKAASLEGERSVRAAQEQQTLAEFDVKVATERYERLDRELAAARAKLGVQVPADEVVFIPSLPIRVHEVTASVAGNATGPVMSVTDNELSIDSQLAIEAAPLVKPGMKVAVDEQALGIKANGIVETVANTPGTRGVDGYHFYLGVKVEATPVPLAGFSVRLSIPIETTKGPVIAVPTSAVSLAADGTSRVLVDRSGRQEYVTVQPGLSTGGYVEVNASDERLAPGQMVVVGYKTAEPTAMK</sequence>
<evidence type="ECO:0000259" key="1">
    <source>
        <dbReference type="Pfam" id="PF01471"/>
    </source>
</evidence>
<dbReference type="SUPFAM" id="SSF47090">
    <property type="entry name" value="PGBD-like"/>
    <property type="match status" value="1"/>
</dbReference>
<dbReference type="EMBL" id="JBEPTQ010000002">
    <property type="protein sequence ID" value="MET4722931.1"/>
    <property type="molecule type" value="Genomic_DNA"/>
</dbReference>